<reference evidence="1 2" key="1">
    <citation type="submission" date="2013-02" db="EMBL/GenBank/DDBJ databases">
        <title>The Genome Annotation of Plasmodium falciparum Tanzania (2000708).</title>
        <authorList>
            <consortium name="The Broad Institute Genome Sequencing Platform"/>
            <consortium name="The Broad Institute Genome Sequencing Center for Infectious Disease"/>
            <person name="Neafsey D."/>
            <person name="Hoffman S."/>
            <person name="Volkman S."/>
            <person name="Rosenthal P."/>
            <person name="Walker B."/>
            <person name="Young S.K."/>
            <person name="Zeng Q."/>
            <person name="Gargeya S."/>
            <person name="Fitzgerald M."/>
            <person name="Haas B."/>
            <person name="Abouelleil A."/>
            <person name="Allen A.W."/>
            <person name="Alvarado L."/>
            <person name="Arachchi H.M."/>
            <person name="Berlin A.M."/>
            <person name="Chapman S.B."/>
            <person name="Gainer-Dewar J."/>
            <person name="Goldberg J."/>
            <person name="Griggs A."/>
            <person name="Gujja S."/>
            <person name="Hansen M."/>
            <person name="Howarth C."/>
            <person name="Imamovic A."/>
            <person name="Ireland A."/>
            <person name="Larimer J."/>
            <person name="McCowan C."/>
            <person name="Murphy C."/>
            <person name="Pearson M."/>
            <person name="Poon T.W."/>
            <person name="Priest M."/>
            <person name="Roberts A."/>
            <person name="Saif S."/>
            <person name="Shea T."/>
            <person name="Sisk P."/>
            <person name="Sykes S."/>
            <person name="Wortman J."/>
            <person name="Nusbaum C."/>
            <person name="Birren B."/>
        </authorList>
    </citation>
    <scope>NUCLEOTIDE SEQUENCE [LARGE SCALE GENOMIC DNA]</scope>
    <source>
        <strain evidence="2">Tanzania (2000708)</strain>
    </source>
</reference>
<dbReference type="AlphaFoldDB" id="A0A024VXS8"/>
<feature type="non-terminal residue" evidence="1">
    <location>
        <position position="661"/>
    </location>
</feature>
<protein>
    <submittedName>
        <fullName evidence="1">Uncharacterized protein</fullName>
    </submittedName>
</protein>
<evidence type="ECO:0000313" key="2">
    <source>
        <dbReference type="Proteomes" id="UP000030708"/>
    </source>
</evidence>
<dbReference type="Proteomes" id="UP000030708">
    <property type="component" value="Unassembled WGS sequence"/>
</dbReference>
<name>A0A024VXS8_PLAFA</name>
<reference evidence="1 2" key="2">
    <citation type="submission" date="2013-02" db="EMBL/GenBank/DDBJ databases">
        <title>The Genome Sequence of Plasmodium falciparum Tanzania (2000708).</title>
        <authorList>
            <consortium name="The Broad Institute Genome Sequencing Platform"/>
            <consortium name="The Broad Institute Genome Sequencing Center for Infectious Disease"/>
            <person name="Neafsey D."/>
            <person name="Cheeseman I."/>
            <person name="Volkman S."/>
            <person name="Adams J."/>
            <person name="Walker B."/>
            <person name="Young S.K."/>
            <person name="Zeng Q."/>
            <person name="Gargeya S."/>
            <person name="Fitzgerald M."/>
            <person name="Haas B."/>
            <person name="Abouelleil A."/>
            <person name="Alvarado L."/>
            <person name="Arachchi H.M."/>
            <person name="Berlin A.M."/>
            <person name="Chapman S.B."/>
            <person name="Dewar J."/>
            <person name="Goldberg J."/>
            <person name="Griggs A."/>
            <person name="Gujja S."/>
            <person name="Hansen M."/>
            <person name="Howarth C."/>
            <person name="Imamovic A."/>
            <person name="Larimer J."/>
            <person name="McCowan C."/>
            <person name="Murphy C."/>
            <person name="Neiman D."/>
            <person name="Pearson M."/>
            <person name="Priest M."/>
            <person name="Roberts A."/>
            <person name="Saif S."/>
            <person name="Shea T."/>
            <person name="Sisk P."/>
            <person name="Sykes S."/>
            <person name="Wortman J."/>
            <person name="Nusbaum C."/>
            <person name="Birren B."/>
        </authorList>
    </citation>
    <scope>NUCLEOTIDE SEQUENCE [LARGE SCALE GENOMIC DNA]</scope>
    <source>
        <strain evidence="2">Tanzania (2000708)</strain>
    </source>
</reference>
<organism evidence="1 2">
    <name type="scientific">Plasmodium falciparum Tanzania</name>
    <name type="common">2000708</name>
    <dbReference type="NCBI Taxonomy" id="1036725"/>
    <lineage>
        <taxon>Eukaryota</taxon>
        <taxon>Sar</taxon>
        <taxon>Alveolata</taxon>
        <taxon>Apicomplexa</taxon>
        <taxon>Aconoidasida</taxon>
        <taxon>Haemosporida</taxon>
        <taxon>Plasmodiidae</taxon>
        <taxon>Plasmodium</taxon>
        <taxon>Plasmodium (Laverania)</taxon>
    </lineage>
</organism>
<sequence length="661" mass="77446">DKHKICDENNKNNIYDENDKNKIYDENNKNNIYDKKNNVEKNNKIDNKTNVYESIVEKHYCDHSDIEKNKGQKIDIQYSIEKNHFDSIQNDPLEEKEELMNTYKKGHSFNKVKELYEQESLDIYNKKNLDFNSRSHYNAYSVFNEKEPTLKYNATNITQLLTSLFGFRNRDDKYSLNKKQSMCSLLTSKKSYSNIISLKDYLQRQYEIIIKPSENITSFVKSHVIKINVPLLNFLKKITNLSNIKIQLSLKLCNNDLNKSLNFIVCTWGINILKKKSPAKYSSSWNQIPEYRREFKKILGYHNFSSKSSLDTSKCVNKLDSVSEMDSTNYTNISYYKMLKDVKSLYDEGSKKRIHTDECIYRIEDEEEEEKKKNKQEINNNYILSLLRKKEKNEIGKRIIDRKEKIKDEKETDYSPKDTSSEVSTSTDMMKFTQLCTNKKENKEKEDNHVHRKITKSDIITNKKEKHDVNNIEEIQKNDTDILINNDVNKNKSDMLKRADNYIISNNNNNNISLKKTIGESSFFYAKLPSGELIKLKVNDSVELSTHDSMPLLLVEPIDDITDEMKKEITEWNSLSKMNSQTSSKENTMSDNNNLHKDYLINDLEVMYNKLNKKGSIESTFSMESERSVTSRLSPSIPGETLTSLVNVKDKKEIIVEDKRE</sequence>
<proteinExistence type="predicted"/>
<accession>A0A024VXS8</accession>
<gene>
    <name evidence="1" type="ORF">PFTANZ_05808</name>
</gene>
<feature type="non-terminal residue" evidence="1">
    <location>
        <position position="1"/>
    </location>
</feature>
<dbReference type="EMBL" id="KI926589">
    <property type="protein sequence ID" value="ETW33474.1"/>
    <property type="molecule type" value="Genomic_DNA"/>
</dbReference>
<evidence type="ECO:0000313" key="1">
    <source>
        <dbReference type="EMBL" id="ETW33474.1"/>
    </source>
</evidence>